<evidence type="ECO:0000256" key="3">
    <source>
        <dbReference type="ARBA" id="ARBA00022722"/>
    </source>
</evidence>
<dbReference type="EC" id="3.1.-.-" evidence="16"/>
<dbReference type="GO" id="GO:0006284">
    <property type="term" value="P:base-excision repair"/>
    <property type="evidence" value="ECO:0007669"/>
    <property type="project" value="UniProtKB-UniRule"/>
</dbReference>
<keyword evidence="4 16" id="KW-0479">Metal-binding</keyword>
<dbReference type="InterPro" id="IPR006086">
    <property type="entry name" value="XPG-I_dom"/>
</dbReference>
<dbReference type="CDD" id="cd09907">
    <property type="entry name" value="H3TH_FEN1-Euk"/>
    <property type="match status" value="1"/>
</dbReference>
<accession>X6MRD0</accession>
<feature type="domain" description="5'-3' exonuclease" evidence="18">
    <location>
        <begin position="10"/>
        <end position="236"/>
    </location>
</feature>
<keyword evidence="22" id="KW-1185">Reference proteome</keyword>
<dbReference type="CDD" id="cd09867">
    <property type="entry name" value="PIN_FEN1"/>
    <property type="match status" value="1"/>
</dbReference>
<evidence type="ECO:0000259" key="18">
    <source>
        <dbReference type="SMART" id="SM00475"/>
    </source>
</evidence>
<comment type="caution">
    <text evidence="21">The sequence shown here is derived from an EMBL/GenBank/DDBJ whole genome shotgun (WGS) entry which is preliminary data.</text>
</comment>
<evidence type="ECO:0000256" key="16">
    <source>
        <dbReference type="HAMAP-Rule" id="MF_03140"/>
    </source>
</evidence>
<dbReference type="InterPro" id="IPR006084">
    <property type="entry name" value="XPG/Rad2"/>
</dbReference>
<evidence type="ECO:0000256" key="17">
    <source>
        <dbReference type="SAM" id="MobiDB-lite"/>
    </source>
</evidence>
<evidence type="ECO:0000313" key="21">
    <source>
        <dbReference type="EMBL" id="ETO15992.1"/>
    </source>
</evidence>
<comment type="similarity">
    <text evidence="14 16">Belongs to the XPG/RAD2 endonuclease family. FEN1 subfamily.</text>
</comment>
<dbReference type="HAMAP" id="MF_00614">
    <property type="entry name" value="Fen"/>
    <property type="match status" value="1"/>
</dbReference>
<keyword evidence="1 16" id="KW-0597">Phosphoprotein</keyword>
<protein>
    <recommendedName>
        <fullName evidence="16">Flap endonuclease 1</fullName>
        <shortName evidence="16">FEN-1</shortName>
        <ecNumber evidence="16">3.1.-.-</ecNumber>
    </recommendedName>
    <alternativeName>
        <fullName evidence="16">Flap structure-specific endonuclease 1</fullName>
    </alternativeName>
</protein>
<dbReference type="GO" id="GO:0005730">
    <property type="term" value="C:nucleolus"/>
    <property type="evidence" value="ECO:0007669"/>
    <property type="project" value="UniProtKB-SubCell"/>
</dbReference>
<dbReference type="OMA" id="IQEVHID"/>
<feature type="domain" description="XPG-I" evidence="19">
    <location>
        <begin position="95"/>
        <end position="164"/>
    </location>
</feature>
<dbReference type="Pfam" id="PF00867">
    <property type="entry name" value="XPG_I"/>
    <property type="match status" value="1"/>
</dbReference>
<dbReference type="GO" id="GO:0017108">
    <property type="term" value="F:5'-flap endonuclease activity"/>
    <property type="evidence" value="ECO:0007669"/>
    <property type="project" value="UniProtKB-UniRule"/>
</dbReference>
<keyword evidence="5 16" id="KW-0255">Endonuclease</keyword>
<dbReference type="FunFam" id="1.10.150.20:FF:000009">
    <property type="entry name" value="Flap endonuclease 1"/>
    <property type="match status" value="1"/>
</dbReference>
<evidence type="ECO:0000256" key="2">
    <source>
        <dbReference type="ARBA" id="ARBA00022705"/>
    </source>
</evidence>
<dbReference type="SMART" id="SM00484">
    <property type="entry name" value="XPGI"/>
    <property type="match status" value="1"/>
</dbReference>
<evidence type="ECO:0000313" key="22">
    <source>
        <dbReference type="Proteomes" id="UP000023152"/>
    </source>
</evidence>
<keyword evidence="10 16" id="KW-0496">Mitochondrion</keyword>
<dbReference type="SMART" id="SM00279">
    <property type="entry name" value="HhH2"/>
    <property type="match status" value="1"/>
</dbReference>
<reference evidence="21 22" key="1">
    <citation type="journal article" date="2013" name="Curr. Biol.">
        <title>The Genome of the Foraminiferan Reticulomyxa filosa.</title>
        <authorList>
            <person name="Glockner G."/>
            <person name="Hulsmann N."/>
            <person name="Schleicher M."/>
            <person name="Noegel A.A."/>
            <person name="Eichinger L."/>
            <person name="Gallinger C."/>
            <person name="Pawlowski J."/>
            <person name="Sierra R."/>
            <person name="Euteneuer U."/>
            <person name="Pillet L."/>
            <person name="Moustafa A."/>
            <person name="Platzer M."/>
            <person name="Groth M."/>
            <person name="Szafranski K."/>
            <person name="Schliwa M."/>
        </authorList>
    </citation>
    <scope>NUCLEOTIDE SEQUENCE [LARGE SCALE GENOMIC DNA]</scope>
</reference>
<evidence type="ECO:0000256" key="12">
    <source>
        <dbReference type="ARBA" id="ARBA00023242"/>
    </source>
</evidence>
<keyword evidence="2 16" id="KW-0235">DNA replication</keyword>
<dbReference type="PRINTS" id="PR00853">
    <property type="entry name" value="XPGRADSUPER"/>
</dbReference>
<dbReference type="Gene3D" id="3.40.50.1010">
    <property type="entry name" value="5'-nuclease"/>
    <property type="match status" value="1"/>
</dbReference>
<keyword evidence="6 16" id="KW-0227">DNA damage</keyword>
<evidence type="ECO:0000256" key="6">
    <source>
        <dbReference type="ARBA" id="ARBA00022763"/>
    </source>
</evidence>
<evidence type="ECO:0000256" key="14">
    <source>
        <dbReference type="ARBA" id="ARBA00034726"/>
    </source>
</evidence>
<sequence length="368" mass="41730">MALYQFLVAVRQQGPAGELTNSSGEITSHLVGFFYRTIRMMDNGIKPVWVFDGKPPEFKLEELQKRKENREKAEGEKKKQRRKETPRELSKWKEGVPWVQAPGEAEAQCAKMAQEGIVYGCATEDMDALTFHTPRLVRHLTHTEARKMPIREFNLEKTLQGMDLTYDQFIDLCILCGCDYIPSIRGIGPKTAYKLIKEHGSIEGLLQSISGSKYQLNNKQLTLHETLKVPEGFLFKEARVLFQKPDVLDKEHIHLEWKEPNEEETIKFLVDEKGFNKERVLAGVRRLKASKTKSSQKRLDSFFVAIPSTSSKIVNKNAKDKKASANTPASTIGKKRKQAEGSQAKTSTAKKKKIDPSCQENIAPPVNK</sequence>
<dbReference type="GO" id="GO:0000287">
    <property type="term" value="F:magnesium ion binding"/>
    <property type="evidence" value="ECO:0007669"/>
    <property type="project" value="UniProtKB-UniRule"/>
</dbReference>
<dbReference type="OrthoDB" id="1937206at2759"/>
<dbReference type="PANTHER" id="PTHR11081">
    <property type="entry name" value="FLAP ENDONUCLEASE FAMILY MEMBER"/>
    <property type="match status" value="1"/>
</dbReference>
<gene>
    <name evidence="21" type="ORF">RFI_21369</name>
</gene>
<dbReference type="SMART" id="SM00485">
    <property type="entry name" value="XPGN"/>
    <property type="match status" value="1"/>
</dbReference>
<feature type="region of interest" description="Disordered" evidence="17">
    <location>
        <begin position="315"/>
        <end position="368"/>
    </location>
</feature>
<dbReference type="InterPro" id="IPR029060">
    <property type="entry name" value="PIN-like_dom_sf"/>
</dbReference>
<proteinExistence type="inferred from homology"/>
<dbReference type="Proteomes" id="UP000023152">
    <property type="component" value="Unassembled WGS sequence"/>
</dbReference>
<dbReference type="SUPFAM" id="SSF88723">
    <property type="entry name" value="PIN domain-like"/>
    <property type="match status" value="1"/>
</dbReference>
<evidence type="ECO:0000259" key="19">
    <source>
        <dbReference type="SMART" id="SM00484"/>
    </source>
</evidence>
<evidence type="ECO:0000256" key="13">
    <source>
        <dbReference type="ARBA" id="ARBA00029382"/>
    </source>
</evidence>
<keyword evidence="8 16" id="KW-0269">Exonuclease</keyword>
<evidence type="ECO:0000256" key="15">
    <source>
        <dbReference type="ARBA" id="ARBA00063178"/>
    </source>
</evidence>
<dbReference type="FunFam" id="3.40.50.1010:FF:000016">
    <property type="entry name" value="Flap endonuclease 1"/>
    <property type="match status" value="1"/>
</dbReference>
<name>X6MRD0_RETFI</name>
<dbReference type="GO" id="GO:0043137">
    <property type="term" value="P:DNA replication, removal of RNA primer"/>
    <property type="evidence" value="ECO:0007669"/>
    <property type="project" value="UniProtKB-UniRule"/>
</dbReference>
<keyword evidence="7 16" id="KW-0378">Hydrolase</keyword>
<keyword evidence="12 16" id="KW-0539">Nucleus</keyword>
<evidence type="ECO:0000256" key="1">
    <source>
        <dbReference type="ARBA" id="ARBA00022553"/>
    </source>
</evidence>
<keyword evidence="9 16" id="KW-0460">Magnesium</keyword>
<dbReference type="Pfam" id="PF00752">
    <property type="entry name" value="XPG_N"/>
    <property type="match status" value="1"/>
</dbReference>
<evidence type="ECO:0000256" key="11">
    <source>
        <dbReference type="ARBA" id="ARBA00023204"/>
    </source>
</evidence>
<comment type="subunit">
    <text evidence="15">Interacts with PCNA1 and PCNA2. Three molecules of FEN1 bind to one PCNA trimer with each molecule binding to one PCNA monomer. PCNA stimulates the nuclease activity without altering cleavage specificity.</text>
</comment>
<comment type="subcellular location">
    <subcellularLocation>
        <location evidence="16">Nucleus</location>
        <location evidence="16">Nucleolus</location>
    </subcellularLocation>
    <subcellularLocation>
        <location evidence="16">Nucleus</location>
        <location evidence="16">Nucleoplasm</location>
    </subcellularLocation>
    <subcellularLocation>
        <location evidence="16">Mitochondrion</location>
    </subcellularLocation>
    <text evidence="16">Resides mostly in the nucleoli and relocalizes to the nucleoplasm upon DNA damage.</text>
</comment>
<evidence type="ECO:0000256" key="10">
    <source>
        <dbReference type="ARBA" id="ARBA00023128"/>
    </source>
</evidence>
<dbReference type="InterPro" id="IPR006085">
    <property type="entry name" value="XPG_DNA_repair_N"/>
</dbReference>
<dbReference type="SMART" id="SM00475">
    <property type="entry name" value="53EXOc"/>
    <property type="match status" value="1"/>
</dbReference>
<dbReference type="AlphaFoldDB" id="X6MRD0"/>
<evidence type="ECO:0000259" key="20">
    <source>
        <dbReference type="SMART" id="SM00485"/>
    </source>
</evidence>
<dbReference type="EMBL" id="ASPP01018650">
    <property type="protein sequence ID" value="ETO15992.1"/>
    <property type="molecule type" value="Genomic_DNA"/>
</dbReference>
<dbReference type="GO" id="GO:0003677">
    <property type="term" value="F:DNA binding"/>
    <property type="evidence" value="ECO:0007669"/>
    <property type="project" value="UniProtKB-UniRule"/>
</dbReference>
<keyword evidence="11 16" id="KW-0234">DNA repair</keyword>
<dbReference type="GO" id="GO:0005739">
    <property type="term" value="C:mitochondrion"/>
    <property type="evidence" value="ECO:0007669"/>
    <property type="project" value="UniProtKB-SubCell"/>
</dbReference>
<comment type="cofactor">
    <cofactor evidence="16">
        <name>Mg(2+)</name>
        <dbReference type="ChEBI" id="CHEBI:18420"/>
    </cofactor>
    <text evidence="16">Binds 2 magnesium ions per subunit. They probably participate in the reaction catalyzed by the enzyme. May bind an additional third magnesium ion after substrate binding.</text>
</comment>
<dbReference type="GO" id="GO:0008409">
    <property type="term" value="F:5'-3' exonuclease activity"/>
    <property type="evidence" value="ECO:0007669"/>
    <property type="project" value="UniProtKB-UniRule"/>
</dbReference>
<comment type="function">
    <text evidence="13 16">Structure-specific nuclease with 5'-flap endonuclease and 5'-3' exonuclease activities involved in DNA replication and repair. During DNA replication, cleaves the 5'-overhanging flap structure that is generated by displacement synthesis when DNA polymerase encounters the 5'-end of a downstream Okazaki fragment. It enters the flap from the 5'-end and then tracks to cleave the flap base, leaving a nick for ligation. Also involved in the long patch base excision repair (LP-BER) pathway, by cleaving within the apurinic/apyrimidinic (AP) site-terminated flap. Acts as a genome stabilization factor that prevents flaps from equilibrating into structures that lead to duplications and deletions. Also possesses 5'-3' exonuclease activity on nicked or gapped double-stranded DNA, and exhibits RNase H activity. Also involved in replication and repair of rDNA and in repairing mitochondrial DNA.</text>
</comment>
<dbReference type="GO" id="GO:0005654">
    <property type="term" value="C:nucleoplasm"/>
    <property type="evidence" value="ECO:0007669"/>
    <property type="project" value="UniProtKB-SubCell"/>
</dbReference>
<dbReference type="InterPro" id="IPR023426">
    <property type="entry name" value="Flap_endonuc"/>
</dbReference>
<feature type="domain" description="XPG N-terminal" evidence="20">
    <location>
        <begin position="1"/>
        <end position="73"/>
    </location>
</feature>
<keyword evidence="3 16" id="KW-0540">Nuclease</keyword>
<organism evidence="21 22">
    <name type="scientific">Reticulomyxa filosa</name>
    <dbReference type="NCBI Taxonomy" id="46433"/>
    <lineage>
        <taxon>Eukaryota</taxon>
        <taxon>Sar</taxon>
        <taxon>Rhizaria</taxon>
        <taxon>Retaria</taxon>
        <taxon>Foraminifera</taxon>
        <taxon>Monothalamids</taxon>
        <taxon>Reticulomyxidae</taxon>
        <taxon>Reticulomyxa</taxon>
    </lineage>
</organism>
<dbReference type="SUPFAM" id="SSF47807">
    <property type="entry name" value="5' to 3' exonuclease, C-terminal subdomain"/>
    <property type="match status" value="1"/>
</dbReference>
<feature type="region of interest" description="Disordered" evidence="17">
    <location>
        <begin position="63"/>
        <end position="91"/>
    </location>
</feature>
<evidence type="ECO:0000256" key="8">
    <source>
        <dbReference type="ARBA" id="ARBA00022839"/>
    </source>
</evidence>
<dbReference type="Gene3D" id="1.10.150.20">
    <property type="entry name" value="5' to 3' exonuclease, C-terminal subdomain"/>
    <property type="match status" value="1"/>
</dbReference>
<evidence type="ECO:0000256" key="5">
    <source>
        <dbReference type="ARBA" id="ARBA00022759"/>
    </source>
</evidence>
<evidence type="ECO:0000256" key="9">
    <source>
        <dbReference type="ARBA" id="ARBA00022842"/>
    </source>
</evidence>
<evidence type="ECO:0000256" key="4">
    <source>
        <dbReference type="ARBA" id="ARBA00022723"/>
    </source>
</evidence>
<dbReference type="InterPro" id="IPR008918">
    <property type="entry name" value="HhH2"/>
</dbReference>
<evidence type="ECO:0000256" key="7">
    <source>
        <dbReference type="ARBA" id="ARBA00022801"/>
    </source>
</evidence>
<dbReference type="PANTHER" id="PTHR11081:SF9">
    <property type="entry name" value="FLAP ENDONUCLEASE 1"/>
    <property type="match status" value="1"/>
</dbReference>
<dbReference type="InterPro" id="IPR036279">
    <property type="entry name" value="5-3_exonuclease_C_sf"/>
</dbReference>
<dbReference type="InterPro" id="IPR002421">
    <property type="entry name" value="5-3_exonuclease"/>
</dbReference>